<dbReference type="GeneID" id="20716009"/>
<dbReference type="AlphaFoldDB" id="J4D9U5"/>
<gene>
    <name evidence="1" type="ORF">TOT_030000869</name>
</gene>
<name>J4D9U5_THEOR</name>
<dbReference type="RefSeq" id="XP_009691906.1">
    <property type="nucleotide sequence ID" value="XM_009693611.1"/>
</dbReference>
<reference evidence="1 2" key="1">
    <citation type="journal article" date="2012" name="MBio">
        <title>Comparative genome analysis of three eukaryotic parasites with differing abilities to transform leukocytes reveals key mediators of Theileria-induced leukocyte transformation.</title>
        <authorList>
            <person name="Hayashida K."/>
            <person name="Hara Y."/>
            <person name="Abe T."/>
            <person name="Yamasaki C."/>
            <person name="Toyoda A."/>
            <person name="Kosuge T."/>
            <person name="Suzuki Y."/>
            <person name="Sato Y."/>
            <person name="Kawashima S."/>
            <person name="Katayama T."/>
            <person name="Wakaguri H."/>
            <person name="Inoue N."/>
            <person name="Homma K."/>
            <person name="Tada-Umezaki M."/>
            <person name="Yagi Y."/>
            <person name="Fujii Y."/>
            <person name="Habara T."/>
            <person name="Kanehisa M."/>
            <person name="Watanabe H."/>
            <person name="Ito K."/>
            <person name="Gojobori T."/>
            <person name="Sugawara H."/>
            <person name="Imanishi T."/>
            <person name="Weir W."/>
            <person name="Gardner M."/>
            <person name="Pain A."/>
            <person name="Shiels B."/>
            <person name="Hattori M."/>
            <person name="Nene V."/>
            <person name="Sugimoto C."/>
        </authorList>
    </citation>
    <scope>NUCLEOTIDE SEQUENCE [LARGE SCALE GENOMIC DNA]</scope>
    <source>
        <strain evidence="1 2">Shintoku</strain>
    </source>
</reference>
<dbReference type="EMBL" id="AP011948">
    <property type="protein sequence ID" value="BAM41605.1"/>
    <property type="molecule type" value="Genomic_DNA"/>
</dbReference>
<evidence type="ECO:0000313" key="1">
    <source>
        <dbReference type="EMBL" id="BAM41605.1"/>
    </source>
</evidence>
<dbReference type="KEGG" id="tot:TOT_030000869"/>
<evidence type="ECO:0000313" key="2">
    <source>
        <dbReference type="Proteomes" id="UP000003786"/>
    </source>
</evidence>
<dbReference type="VEuPathDB" id="PiroplasmaDB:TOT_030000869"/>
<proteinExistence type="predicted"/>
<organism evidence="1 2">
    <name type="scientific">Theileria orientalis strain Shintoku</name>
    <dbReference type="NCBI Taxonomy" id="869250"/>
    <lineage>
        <taxon>Eukaryota</taxon>
        <taxon>Sar</taxon>
        <taxon>Alveolata</taxon>
        <taxon>Apicomplexa</taxon>
        <taxon>Aconoidasida</taxon>
        <taxon>Piroplasmida</taxon>
        <taxon>Theileriidae</taxon>
        <taxon>Theileria</taxon>
    </lineage>
</organism>
<dbReference type="Proteomes" id="UP000003786">
    <property type="component" value="Chromosome 3"/>
</dbReference>
<accession>J4D9U5</accession>
<sequence length="111" mass="12396">MSIHLLISEQKPTQAAKSVETSEPVSADLTKAYLNNDSTTSTCPCDYTQLNNVGTYISRKGYIFTKVKYSGNSCFFFGSDVVIWESDIPELYAKRSMSLRSTISKYINDSP</sequence>
<keyword evidence="2" id="KW-1185">Reference proteome</keyword>
<protein>
    <submittedName>
        <fullName evidence="1">Uncharacterized protein</fullName>
    </submittedName>
</protein>